<sequence length="144" mass="15985">MAVTAMWTHGNAVIPETPELLDRFTRFGFGTQVNLKRGTNQWFHVPMPTPVLLGGVQPKLRRVFILGNSDVSSCIRRVHLFDGQNRVLDRAVLICGNKLAIRPENTITTGSGIHIFTGLGITMFIESPYASASYFFASFGADWE</sequence>
<evidence type="ECO:0000313" key="1">
    <source>
        <dbReference type="EMBL" id="RID81422.1"/>
    </source>
</evidence>
<keyword evidence="2" id="KW-1185">Reference proteome</keyword>
<dbReference type="OrthoDB" id="1398794at2"/>
<evidence type="ECO:0000313" key="2">
    <source>
        <dbReference type="Proteomes" id="UP000265816"/>
    </source>
</evidence>
<organism evidence="1 2">
    <name type="scientific">Mesobacillus zeae</name>
    <dbReference type="NCBI Taxonomy" id="1917180"/>
    <lineage>
        <taxon>Bacteria</taxon>
        <taxon>Bacillati</taxon>
        <taxon>Bacillota</taxon>
        <taxon>Bacilli</taxon>
        <taxon>Bacillales</taxon>
        <taxon>Bacillaceae</taxon>
        <taxon>Mesobacillus</taxon>
    </lineage>
</organism>
<name>A0A398AUY3_9BACI</name>
<protein>
    <submittedName>
        <fullName evidence="1">Uncharacterized protein</fullName>
    </submittedName>
</protein>
<proteinExistence type="predicted"/>
<dbReference type="InterPro" id="IPR046731">
    <property type="entry name" value="DUF6623"/>
</dbReference>
<accession>A0A398AUY3</accession>
<dbReference type="Proteomes" id="UP000265816">
    <property type="component" value="Unassembled WGS sequence"/>
</dbReference>
<reference evidence="1 2" key="1">
    <citation type="submission" date="2018-08" db="EMBL/GenBank/DDBJ databases">
        <title>Bacillus jemisoniae sp. nov., Bacillus chryseoplanitiae sp. nov., Bacillus resnikiae sp. nov., and Bacillus frankliniae sp. nov., isolated from Viking spacecraft and associated surfaces.</title>
        <authorList>
            <person name="Seuylemezian A."/>
            <person name="Vaishampayan P."/>
        </authorList>
    </citation>
    <scope>NUCLEOTIDE SEQUENCE [LARGE SCALE GENOMIC DNA]</scope>
    <source>
        <strain evidence="1 2">JJ-247</strain>
    </source>
</reference>
<dbReference type="EMBL" id="QWVT01000069">
    <property type="protein sequence ID" value="RID81422.1"/>
    <property type="molecule type" value="Genomic_DNA"/>
</dbReference>
<dbReference type="AlphaFoldDB" id="A0A398AUY3"/>
<dbReference type="Pfam" id="PF20328">
    <property type="entry name" value="DUF6623"/>
    <property type="match status" value="1"/>
</dbReference>
<gene>
    <name evidence="1" type="ORF">D1970_21900</name>
</gene>
<dbReference type="RefSeq" id="WP_119114950.1">
    <property type="nucleotide sequence ID" value="NZ_CBCSEO010000048.1"/>
</dbReference>
<comment type="caution">
    <text evidence="1">The sequence shown here is derived from an EMBL/GenBank/DDBJ whole genome shotgun (WGS) entry which is preliminary data.</text>
</comment>